<keyword evidence="3" id="KW-1185">Reference proteome</keyword>
<dbReference type="Proteomes" id="UP000092665">
    <property type="component" value="Unassembled WGS sequence"/>
</dbReference>
<dbReference type="PATRIC" id="fig|29488.15.peg.2422"/>
<gene>
    <name evidence="2" type="ORF">Phpb_02212</name>
</gene>
<dbReference type="EMBL" id="LOIC01000061">
    <property type="protein sequence ID" value="OCA54864.1"/>
    <property type="molecule type" value="Genomic_DNA"/>
</dbReference>
<evidence type="ECO:0000313" key="2">
    <source>
        <dbReference type="EMBL" id="OCA54864.1"/>
    </source>
</evidence>
<protein>
    <submittedName>
        <fullName evidence="2">Oxidoreductase family, NAD-binding Rossmann fold</fullName>
    </submittedName>
</protein>
<dbReference type="SUPFAM" id="SSF51735">
    <property type="entry name" value="NAD(P)-binding Rossmann-fold domains"/>
    <property type="match status" value="1"/>
</dbReference>
<dbReference type="InterPro" id="IPR036291">
    <property type="entry name" value="NAD(P)-bd_dom_sf"/>
</dbReference>
<dbReference type="InterPro" id="IPR000683">
    <property type="entry name" value="Gfo/Idh/MocA-like_OxRdtase_N"/>
</dbReference>
<reference evidence="3" key="1">
    <citation type="submission" date="2015-11" db="EMBL/GenBank/DDBJ databases">
        <authorList>
            <person name="Tobias N.J."/>
            <person name="Mishra B."/>
            <person name="Gupta D.K."/>
            <person name="Thines M."/>
            <person name="Stinear T.P."/>
            <person name="Bode H.B."/>
        </authorList>
    </citation>
    <scope>NUCLEOTIDE SEQUENCE [LARGE SCALE GENOMIC DNA]</scope>
    <source>
        <strain evidence="3">PB45.5</strain>
    </source>
</reference>
<dbReference type="RefSeq" id="WP_065390365.1">
    <property type="nucleotide sequence ID" value="NZ_CAWMQN010000061.1"/>
</dbReference>
<comment type="caution">
    <text evidence="2">The sequence shown here is derived from an EMBL/GenBank/DDBJ whole genome shotgun (WGS) entry which is preliminary data.</text>
</comment>
<organism evidence="2 3">
    <name type="scientific">Photorhabdus namnaonensis</name>
    <dbReference type="NCBI Taxonomy" id="1851568"/>
    <lineage>
        <taxon>Bacteria</taxon>
        <taxon>Pseudomonadati</taxon>
        <taxon>Pseudomonadota</taxon>
        <taxon>Gammaproteobacteria</taxon>
        <taxon>Enterobacterales</taxon>
        <taxon>Morganellaceae</taxon>
        <taxon>Photorhabdus</taxon>
    </lineage>
</organism>
<dbReference type="AlphaFoldDB" id="A0A1B8YIA4"/>
<dbReference type="Pfam" id="PF01408">
    <property type="entry name" value="GFO_IDH_MocA"/>
    <property type="match status" value="1"/>
</dbReference>
<dbReference type="GO" id="GO:0000166">
    <property type="term" value="F:nucleotide binding"/>
    <property type="evidence" value="ECO:0007669"/>
    <property type="project" value="InterPro"/>
</dbReference>
<dbReference type="Gene3D" id="3.40.50.720">
    <property type="entry name" value="NAD(P)-binding Rossmann-like Domain"/>
    <property type="match status" value="1"/>
</dbReference>
<accession>A0A1B8YIA4</accession>
<evidence type="ECO:0000313" key="3">
    <source>
        <dbReference type="Proteomes" id="UP000092665"/>
    </source>
</evidence>
<evidence type="ECO:0000259" key="1">
    <source>
        <dbReference type="Pfam" id="PF01408"/>
    </source>
</evidence>
<feature type="domain" description="Gfo/Idh/MocA-like oxidoreductase N-terminal" evidence="1">
    <location>
        <begin position="76"/>
        <end position="130"/>
    </location>
</feature>
<sequence>MKTKHKPVRKLIVFGCGPHFLNRYLDVILEYRDTIEVMLIVDLKCREMKIRCALNEKGLKPRAYLFLDEQYRNYPDSDEISRLLSAIPEAHQADAVIVSTEPKAHKVYALWAAENGLNVFMDKPITAPYSSNAENLMIDFAELLTASKKTDSRFVVSCERRMQFGYRYVEKFLTEFMGLFQVPITSMHVHFGGGWRVIPSEMLNLENHPLKYGYGVLFYSGYHYLDLVARFAFYNKKIQDIDLLKPHVKTMVVRPNALAEALPFTTYSHILKKEDKSQDQIAHQLSDYGELDFSVIGNYAKGIQHRMFFSMDLIETTLTGRIMPNSIPSDGRIRQEIVNIHLGHFCSISIVSNSFRKLTEGNTIPEDFNITIATHPMFTRRGEQTVLRINRKDLSQLNPSLPLCAGLNVHARKEQLRDFLNGGDANSELLTHENSVALLAAVYEQVSKTNTAPQSLK</sequence>
<name>A0A1B8YIA4_9GAMM</name>
<proteinExistence type="predicted"/>